<evidence type="ECO:0000256" key="1">
    <source>
        <dbReference type="ARBA" id="ARBA00004123"/>
    </source>
</evidence>
<dbReference type="Gene3D" id="1.10.8.60">
    <property type="match status" value="1"/>
</dbReference>
<name>A0A0T6B2L9_9SCAR</name>
<dbReference type="InterPro" id="IPR053016">
    <property type="entry name" value="CTF18-RFC_complex"/>
</dbReference>
<reference evidence="6 7" key="1">
    <citation type="submission" date="2015-09" db="EMBL/GenBank/DDBJ databases">
        <title>Draft genome of the scarab beetle Oryctes borbonicus.</title>
        <authorList>
            <person name="Meyer J.M."/>
            <person name="Markov G.V."/>
            <person name="Baskaran P."/>
            <person name="Herrmann M."/>
            <person name="Sommer R.J."/>
            <person name="Roedelsperger C."/>
        </authorList>
    </citation>
    <scope>NUCLEOTIDE SEQUENCE [LARGE SCALE GENOMIC DNA]</scope>
    <source>
        <strain evidence="6">OB123</strain>
        <tissue evidence="6">Whole animal</tissue>
    </source>
</reference>
<feature type="domain" description="AAA+ ATPase" evidence="5">
    <location>
        <begin position="447"/>
        <end position="581"/>
    </location>
</feature>
<dbReference type="InterPro" id="IPR003959">
    <property type="entry name" value="ATPase_AAA_core"/>
</dbReference>
<feature type="non-terminal residue" evidence="6">
    <location>
        <position position="1"/>
    </location>
</feature>
<feature type="compositionally biased region" description="Basic and acidic residues" evidence="4">
    <location>
        <begin position="910"/>
        <end position="933"/>
    </location>
</feature>
<comment type="similarity">
    <text evidence="3">Belongs to the activator 1 small subunits family. CTF18 subfamily.</text>
</comment>
<dbReference type="InterPro" id="IPR027417">
    <property type="entry name" value="P-loop_NTPase"/>
</dbReference>
<evidence type="ECO:0000256" key="2">
    <source>
        <dbReference type="ARBA" id="ARBA00023242"/>
    </source>
</evidence>
<comment type="caution">
    <text evidence="6">The sequence shown here is derived from an EMBL/GenBank/DDBJ whole genome shotgun (WGS) entry which is preliminary data.</text>
</comment>
<organism evidence="6 7">
    <name type="scientific">Oryctes borbonicus</name>
    <dbReference type="NCBI Taxonomy" id="1629725"/>
    <lineage>
        <taxon>Eukaryota</taxon>
        <taxon>Metazoa</taxon>
        <taxon>Ecdysozoa</taxon>
        <taxon>Arthropoda</taxon>
        <taxon>Hexapoda</taxon>
        <taxon>Insecta</taxon>
        <taxon>Pterygota</taxon>
        <taxon>Neoptera</taxon>
        <taxon>Endopterygota</taxon>
        <taxon>Coleoptera</taxon>
        <taxon>Polyphaga</taxon>
        <taxon>Scarabaeiformia</taxon>
        <taxon>Scarabaeidae</taxon>
        <taxon>Dynastinae</taxon>
        <taxon>Oryctes</taxon>
    </lineage>
</organism>
<protein>
    <submittedName>
        <fullName evidence="6">AAA protein</fullName>
    </submittedName>
</protein>
<feature type="region of interest" description="Disordered" evidence="4">
    <location>
        <begin position="910"/>
        <end position="952"/>
    </location>
</feature>
<dbReference type="EMBL" id="LJIG01016173">
    <property type="protein sequence ID" value="KRT81397.1"/>
    <property type="molecule type" value="Genomic_DNA"/>
</dbReference>
<dbReference type="PANTHER" id="PTHR46765:SF1">
    <property type="entry name" value="P-LOOP CONTAINING NUCLEOSIDE TRIPHOSPHATE HYDROLASES SUPERFAMILY PROTEIN"/>
    <property type="match status" value="1"/>
</dbReference>
<dbReference type="InterPro" id="IPR003593">
    <property type="entry name" value="AAA+_ATPase"/>
</dbReference>
<comment type="subcellular location">
    <subcellularLocation>
        <location evidence="1">Nucleus</location>
    </subcellularLocation>
</comment>
<dbReference type="GO" id="GO:0016887">
    <property type="term" value="F:ATP hydrolysis activity"/>
    <property type="evidence" value="ECO:0007669"/>
    <property type="project" value="InterPro"/>
</dbReference>
<dbReference type="GO" id="GO:0005634">
    <property type="term" value="C:nucleus"/>
    <property type="evidence" value="ECO:0007669"/>
    <property type="project" value="UniProtKB-SubCell"/>
</dbReference>
<proteinExistence type="inferred from homology"/>
<dbReference type="CDD" id="cd00009">
    <property type="entry name" value="AAA"/>
    <property type="match status" value="1"/>
</dbReference>
<dbReference type="AlphaFoldDB" id="A0A0T6B2L9"/>
<evidence type="ECO:0000256" key="4">
    <source>
        <dbReference type="SAM" id="MobiDB-lite"/>
    </source>
</evidence>
<evidence type="ECO:0000313" key="7">
    <source>
        <dbReference type="Proteomes" id="UP000051574"/>
    </source>
</evidence>
<evidence type="ECO:0000256" key="3">
    <source>
        <dbReference type="ARBA" id="ARBA00043975"/>
    </source>
</evidence>
<dbReference type="Gene3D" id="3.40.50.300">
    <property type="entry name" value="P-loop containing nucleotide triphosphate hydrolases"/>
    <property type="match status" value="1"/>
</dbReference>
<dbReference type="GO" id="GO:0005524">
    <property type="term" value="F:ATP binding"/>
    <property type="evidence" value="ECO:0007669"/>
    <property type="project" value="InterPro"/>
</dbReference>
<dbReference type="Proteomes" id="UP000051574">
    <property type="component" value="Unassembled WGS sequence"/>
</dbReference>
<keyword evidence="2" id="KW-0539">Nucleus</keyword>
<sequence length="952" mass="109468">QIINLLHKLLITTTMDCFPTEEEEFELMYSDELDLIREQEEFERQTQASAQNRTSKLNEKIVQPSSSNITLANEFPTEEEEYDLVPTNKFERKEHSKGQANQSSATNTIGCNSSIVPNNVQQTTVNNGFPTEEEEFELLHSDDFELLKEQDIGERIPKSRKVLNFNGASQSTQLSNNKKASFSDDFVPITNENNTNNTKGGRINTNKRAIEELFGDIDDLLSEDVTRNYESVSKKRKKGSKENTDLALIEHILTLRKLSNDSSNPAANFGKNYTSVENKNRANVSLTVPKYPFIAVNNHNGERIYVRCHSEEYEKDEIKRITDRKNFGGIMGQTFKNIWTEATLYINNILSVENGVEDEEVGIEDVSTTSDDNKSLWVDLYKPRKYFELLSDESTNRILLRWLKLWDKVVFNIRPKLKPMKANQKEVNNKFKKQELSLELDEHGRPQYKVALLCGPPGLGKTTLAHMVAKHAGYNVVEVNASDDRNLDSFKTALENATSMRSVLDKEKRPNCLIFDEIDGAPVPSIDFLVKFISGNHVTKAKKGKNRTQHVLKRPIICICNDVYVPALRSLRQIAFVVRFPPTANTRLAERLCEISRKEQIKTDMGALLALADKSHEDIRTCLSFLHIFKSQNKGITLSDVIKSNIGEKDIQKGLFAVWEDIFRIPRVPKRESDDKKNIDVSLTTRMANVLHTVNSFGDFDRVMLGVFENYPKMKVKDSSLVATCEALDWFCLNDRLNKYVTSKQDYSLVTYLPYGFVIWHFVFASLNWQRINYPSINYEIRTRKIKHQSLSNELIRGMRPSIRAYVNPTCLKMDIVPYITQIIAPNLRPVNLHLYTQQEKDQLHQVVSTMIDYNLNYVQERTPEGNYSYNLDPNLEEMNQFPGFKPKRILTYANRQMIAREIELEKMRRVENEKGNKKEASGKEKSVQKEVQHVPNHLKTLQAKSVKNETV</sequence>
<dbReference type="PANTHER" id="PTHR46765">
    <property type="entry name" value="P-LOOP CONTAINING NUCLEOSIDE TRIPHOSPHATE HYDROLASES SUPERFAMILY PROTEIN"/>
    <property type="match status" value="1"/>
</dbReference>
<gene>
    <name evidence="6" type="ORF">AMK59_5155</name>
</gene>
<accession>A0A0T6B2L9</accession>
<feature type="non-terminal residue" evidence="6">
    <location>
        <position position="952"/>
    </location>
</feature>
<evidence type="ECO:0000313" key="6">
    <source>
        <dbReference type="EMBL" id="KRT81397.1"/>
    </source>
</evidence>
<dbReference type="Pfam" id="PF00004">
    <property type="entry name" value="AAA"/>
    <property type="match status" value="1"/>
</dbReference>
<evidence type="ECO:0000259" key="5">
    <source>
        <dbReference type="SMART" id="SM00382"/>
    </source>
</evidence>
<keyword evidence="7" id="KW-1185">Reference proteome</keyword>
<dbReference type="SMART" id="SM00382">
    <property type="entry name" value="AAA"/>
    <property type="match status" value="1"/>
</dbReference>
<dbReference type="OrthoDB" id="2195431at2759"/>
<dbReference type="SUPFAM" id="SSF52540">
    <property type="entry name" value="P-loop containing nucleoside triphosphate hydrolases"/>
    <property type="match status" value="1"/>
</dbReference>